<evidence type="ECO:0000313" key="1">
    <source>
        <dbReference type="EMBL" id="PCI78370.1"/>
    </source>
</evidence>
<comment type="caution">
    <text evidence="1">The sequence shown here is derived from an EMBL/GenBank/DDBJ whole genome shotgun (WGS) entry which is preliminary data.</text>
</comment>
<name>A0A2A4X725_UNCAE</name>
<gene>
    <name evidence="1" type="ORF">COB21_00620</name>
</gene>
<proteinExistence type="predicted"/>
<dbReference type="AlphaFoldDB" id="A0A2A4X725"/>
<dbReference type="Proteomes" id="UP000218775">
    <property type="component" value="Unassembled WGS sequence"/>
</dbReference>
<organism evidence="1 2">
    <name type="scientific">Aerophobetes bacterium</name>
    <dbReference type="NCBI Taxonomy" id="2030807"/>
    <lineage>
        <taxon>Bacteria</taxon>
        <taxon>Candidatus Aerophobota</taxon>
    </lineage>
</organism>
<evidence type="ECO:0000313" key="2">
    <source>
        <dbReference type="Proteomes" id="UP000218775"/>
    </source>
</evidence>
<accession>A0A2A4X725</accession>
<sequence>MTPIHLDKAFKEFTSNLGSWMPEGIINVSLPLLEEIGLLKHEHFIEKQEIEQLPHYFHVIETNDKVTLFNHQFAIWIVPKVLDEQPTTLVLIALINKEKPHLEIVFSTKGVYNTPKFVLKLIKHYLSEVIDTEQAISSLKKD</sequence>
<dbReference type="EMBL" id="NVUK01000006">
    <property type="protein sequence ID" value="PCI78370.1"/>
    <property type="molecule type" value="Genomic_DNA"/>
</dbReference>
<reference evidence="2" key="1">
    <citation type="submission" date="2017-08" db="EMBL/GenBank/DDBJ databases">
        <title>A dynamic microbial community with high functional redundancy inhabits the cold, oxic subseafloor aquifer.</title>
        <authorList>
            <person name="Tully B.J."/>
            <person name="Wheat C.G."/>
            <person name="Glazer B.T."/>
            <person name="Huber J.A."/>
        </authorList>
    </citation>
    <scope>NUCLEOTIDE SEQUENCE [LARGE SCALE GENOMIC DNA]</scope>
</reference>
<protein>
    <submittedName>
        <fullName evidence="1">Uncharacterized protein</fullName>
    </submittedName>
</protein>